<dbReference type="AlphaFoldDB" id="A0A7M5UFN7"/>
<dbReference type="GO" id="GO:0005615">
    <property type="term" value="C:extracellular space"/>
    <property type="evidence" value="ECO:0007669"/>
    <property type="project" value="TreeGrafter"/>
</dbReference>
<evidence type="ECO:0000259" key="2">
    <source>
        <dbReference type="PROSITE" id="PS51406"/>
    </source>
</evidence>
<evidence type="ECO:0000313" key="4">
    <source>
        <dbReference type="Proteomes" id="UP000594262"/>
    </source>
</evidence>
<dbReference type="PROSITE" id="PS51406">
    <property type="entry name" value="FIBRINOGEN_C_2"/>
    <property type="match status" value="1"/>
</dbReference>
<evidence type="ECO:0000256" key="1">
    <source>
        <dbReference type="SAM" id="SignalP"/>
    </source>
</evidence>
<organism evidence="3 4">
    <name type="scientific">Clytia hemisphaerica</name>
    <dbReference type="NCBI Taxonomy" id="252671"/>
    <lineage>
        <taxon>Eukaryota</taxon>
        <taxon>Metazoa</taxon>
        <taxon>Cnidaria</taxon>
        <taxon>Hydrozoa</taxon>
        <taxon>Hydroidolina</taxon>
        <taxon>Leptothecata</taxon>
        <taxon>Obeliida</taxon>
        <taxon>Clytiidae</taxon>
        <taxon>Clytia</taxon>
    </lineage>
</organism>
<protein>
    <recommendedName>
        <fullName evidence="2">Fibrinogen C-terminal domain-containing protein</fullName>
    </recommendedName>
</protein>
<dbReference type="RefSeq" id="XP_066912863.1">
    <property type="nucleotide sequence ID" value="XM_067056762.1"/>
</dbReference>
<accession>A0A7M5UFN7</accession>
<feature type="signal peptide" evidence="1">
    <location>
        <begin position="1"/>
        <end position="20"/>
    </location>
</feature>
<reference evidence="3" key="1">
    <citation type="submission" date="2021-01" db="UniProtKB">
        <authorList>
            <consortium name="EnsemblMetazoa"/>
        </authorList>
    </citation>
    <scope>IDENTIFICATION</scope>
</reference>
<dbReference type="Gene3D" id="3.90.215.10">
    <property type="entry name" value="Gamma Fibrinogen, chain A, domain 1"/>
    <property type="match status" value="1"/>
</dbReference>
<dbReference type="GeneID" id="136800150"/>
<dbReference type="InterPro" id="IPR002181">
    <property type="entry name" value="Fibrinogen_a/b/g_C_dom"/>
</dbReference>
<dbReference type="OrthoDB" id="6148883at2759"/>
<dbReference type="Proteomes" id="UP000594262">
    <property type="component" value="Unplaced"/>
</dbReference>
<dbReference type="SUPFAM" id="SSF56496">
    <property type="entry name" value="Fibrinogen C-terminal domain-like"/>
    <property type="match status" value="1"/>
</dbReference>
<dbReference type="EnsemblMetazoa" id="CLYHEMT000531.1">
    <property type="protein sequence ID" value="CLYHEMP000531.1"/>
    <property type="gene ID" value="CLYHEMG000531"/>
</dbReference>
<dbReference type="SMART" id="SM00186">
    <property type="entry name" value="FBG"/>
    <property type="match status" value="1"/>
</dbReference>
<feature type="chain" id="PRO_5029620295" description="Fibrinogen C-terminal domain-containing protein" evidence="1">
    <location>
        <begin position="21"/>
        <end position="357"/>
    </location>
</feature>
<evidence type="ECO:0000313" key="3">
    <source>
        <dbReference type="EnsemblMetazoa" id="CLYHEMP000531.1"/>
    </source>
</evidence>
<dbReference type="InterPro" id="IPR050373">
    <property type="entry name" value="Fibrinogen_C-term_domain"/>
</dbReference>
<name>A0A7M5UFN7_9CNID</name>
<feature type="domain" description="Fibrinogen C-terminal" evidence="2">
    <location>
        <begin position="127"/>
        <end position="357"/>
    </location>
</feature>
<sequence length="357" mass="41118">MDHCEIFVLYFFVFLNLTNALQMNSCSKDDFYLRKNVGRNVIFPGEIIDVENVRTYQQCFGYCQRYACSLFNFEEVAAGNFKCGVYPGPEFISRYSPKTRFGIEPVHRFFFEKVPCQTDESSEYSFKGTFLEAENCKEVQENGGGETGIYEVRVIGQPGQSRYIVCNMDLMDGGWTLFQRNYGPSHINFGKRWADYKSGFGDLRYPFWAGNDFLHQLTQNEDTELLVVLKDPDGDDHYAYFTTFYIDDENAKYRLTIGGYEVVLTPALPQQSGAEQFMYHNQMVFVTSDNAPLGIACGTQYNNGWWYNNCFRVALNGDPNFVLPTSGTNTPLGIMWRLEVGGNWMIFRESTMMVRKK</sequence>
<dbReference type="InterPro" id="IPR014716">
    <property type="entry name" value="Fibrinogen_a/b/g_C_1"/>
</dbReference>
<dbReference type="PANTHER" id="PTHR19143">
    <property type="entry name" value="FIBRINOGEN/TENASCIN/ANGIOPOEITIN"/>
    <property type="match status" value="1"/>
</dbReference>
<dbReference type="Pfam" id="PF00147">
    <property type="entry name" value="Fibrinogen_C"/>
    <property type="match status" value="1"/>
</dbReference>
<dbReference type="InterPro" id="IPR036056">
    <property type="entry name" value="Fibrinogen-like_C"/>
</dbReference>
<keyword evidence="4" id="KW-1185">Reference proteome</keyword>
<proteinExistence type="predicted"/>
<keyword evidence="1" id="KW-0732">Signal</keyword>